<sequence>QYISTIANGGYRIEPHVVQAIRGTSQNGKLGTVKATVMPKVLNYINMTPAERNVVTTGLYRVVHGTNTYKTGGALDTIKPEISAKTGTAQTFYNGNETVTLSLASYAPSTHPQVVVALAMPNLGVNAESNNMQLAKKIYAAYWSTVQSTSTVK</sequence>
<dbReference type="PANTHER" id="PTHR30627:SF2">
    <property type="entry name" value="PEPTIDOGLYCAN D,D-TRANSPEPTIDASE MRDA"/>
    <property type="match status" value="1"/>
</dbReference>
<evidence type="ECO:0000256" key="1">
    <source>
        <dbReference type="ARBA" id="ARBA00004167"/>
    </source>
</evidence>
<dbReference type="InterPro" id="IPR001460">
    <property type="entry name" value="PCN-bd_Tpept"/>
</dbReference>
<dbReference type="Pfam" id="PF00905">
    <property type="entry name" value="Transpeptidase"/>
    <property type="match status" value="1"/>
</dbReference>
<comment type="subcellular location">
    <subcellularLocation>
        <location evidence="1">Membrane</location>
        <topology evidence="1">Single-pass membrane protein</topology>
    </subcellularLocation>
</comment>
<dbReference type="Proteomes" id="UP000491237">
    <property type="component" value="Unassembled WGS sequence"/>
</dbReference>
<reference evidence="3 4" key="1">
    <citation type="submission" date="2019-11" db="EMBL/GenBank/DDBJ databases">
        <title>Draft Genome Sequence of Plant Growth-Promoting Rhizosphere-Associated Bacteria.</title>
        <authorList>
            <person name="Vasilyev I.Y."/>
            <person name="Radchenko V."/>
            <person name="Ilnitskaya E.V."/>
        </authorList>
    </citation>
    <scope>NUCLEOTIDE SEQUENCE [LARGE SCALE GENOMIC DNA]</scope>
    <source>
        <strain evidence="3 4">VRA_07sq_f</strain>
    </source>
</reference>
<dbReference type="Gene3D" id="3.40.710.10">
    <property type="entry name" value="DD-peptidase/beta-lactamase superfamily"/>
    <property type="match status" value="1"/>
</dbReference>
<dbReference type="GO" id="GO:0008658">
    <property type="term" value="F:penicillin binding"/>
    <property type="evidence" value="ECO:0007669"/>
    <property type="project" value="InterPro"/>
</dbReference>
<organism evidence="3 4">
    <name type="scientific">Lentilactobacillus parabuchneri</name>
    <dbReference type="NCBI Taxonomy" id="152331"/>
    <lineage>
        <taxon>Bacteria</taxon>
        <taxon>Bacillati</taxon>
        <taxon>Bacillota</taxon>
        <taxon>Bacilli</taxon>
        <taxon>Lactobacillales</taxon>
        <taxon>Lactobacillaceae</taxon>
        <taxon>Lentilactobacillus</taxon>
    </lineage>
</organism>
<dbReference type="GO" id="GO:0005886">
    <property type="term" value="C:plasma membrane"/>
    <property type="evidence" value="ECO:0007669"/>
    <property type="project" value="TreeGrafter"/>
</dbReference>
<dbReference type="GO" id="GO:0071972">
    <property type="term" value="F:peptidoglycan L,D-transpeptidase activity"/>
    <property type="evidence" value="ECO:0007669"/>
    <property type="project" value="TreeGrafter"/>
</dbReference>
<dbReference type="GO" id="GO:0071555">
    <property type="term" value="P:cell wall organization"/>
    <property type="evidence" value="ECO:0007669"/>
    <property type="project" value="TreeGrafter"/>
</dbReference>
<protein>
    <submittedName>
        <fullName evidence="3">Penicillin-binding protein 2</fullName>
    </submittedName>
</protein>
<feature type="non-terminal residue" evidence="3">
    <location>
        <position position="1"/>
    </location>
</feature>
<dbReference type="InterPro" id="IPR050515">
    <property type="entry name" value="Beta-lactam/transpept"/>
</dbReference>
<dbReference type="AlphaFoldDB" id="A0A844ENW6"/>
<feature type="domain" description="Penicillin-binding protein transpeptidase" evidence="2">
    <location>
        <begin position="1"/>
        <end position="138"/>
    </location>
</feature>
<evidence type="ECO:0000259" key="2">
    <source>
        <dbReference type="Pfam" id="PF00905"/>
    </source>
</evidence>
<dbReference type="SUPFAM" id="SSF56601">
    <property type="entry name" value="beta-lactamase/transpeptidase-like"/>
    <property type="match status" value="1"/>
</dbReference>
<evidence type="ECO:0000313" key="4">
    <source>
        <dbReference type="Proteomes" id="UP000491237"/>
    </source>
</evidence>
<name>A0A844ENW6_9LACO</name>
<comment type="caution">
    <text evidence="3">The sequence shown here is derived from an EMBL/GenBank/DDBJ whole genome shotgun (WGS) entry which is preliminary data.</text>
</comment>
<gene>
    <name evidence="3" type="ORF">GKC44_12590</name>
</gene>
<dbReference type="EMBL" id="WKKY01000786">
    <property type="protein sequence ID" value="MSE22054.1"/>
    <property type="molecule type" value="Genomic_DNA"/>
</dbReference>
<dbReference type="PANTHER" id="PTHR30627">
    <property type="entry name" value="PEPTIDOGLYCAN D,D-TRANSPEPTIDASE"/>
    <property type="match status" value="1"/>
</dbReference>
<proteinExistence type="predicted"/>
<dbReference type="InterPro" id="IPR012338">
    <property type="entry name" value="Beta-lactam/transpept-like"/>
</dbReference>
<evidence type="ECO:0000313" key="3">
    <source>
        <dbReference type="EMBL" id="MSE22054.1"/>
    </source>
</evidence>
<accession>A0A844ENW6</accession>